<organism evidence="1">
    <name type="scientific">Aspergillus flavus</name>
    <dbReference type="NCBI Taxonomy" id="5059"/>
    <lineage>
        <taxon>Eukaryota</taxon>
        <taxon>Fungi</taxon>
        <taxon>Dikarya</taxon>
        <taxon>Ascomycota</taxon>
        <taxon>Pezizomycotina</taxon>
        <taxon>Eurotiomycetes</taxon>
        <taxon>Eurotiomycetidae</taxon>
        <taxon>Eurotiales</taxon>
        <taxon>Aspergillaceae</taxon>
        <taxon>Aspergillus</taxon>
        <taxon>Aspergillus subgen. Circumdati</taxon>
    </lineage>
</organism>
<gene>
    <name evidence="1" type="ORF">BDV35DRAFT_371271</name>
</gene>
<reference evidence="1" key="1">
    <citation type="submission" date="2019-04" db="EMBL/GenBank/DDBJ databases">
        <title>Friends and foes A comparative genomics study of 23 Aspergillus species from section Flavi.</title>
        <authorList>
            <consortium name="DOE Joint Genome Institute"/>
            <person name="Kjaerbolling I."/>
            <person name="Vesth T."/>
            <person name="Frisvad J.C."/>
            <person name="Nybo J.L."/>
            <person name="Theobald S."/>
            <person name="Kildgaard S."/>
            <person name="Isbrandt T."/>
            <person name="Kuo A."/>
            <person name="Sato A."/>
            <person name="Lyhne E.K."/>
            <person name="Kogle M.E."/>
            <person name="Wiebenga A."/>
            <person name="Kun R.S."/>
            <person name="Lubbers R.J."/>
            <person name="Makela M.R."/>
            <person name="Barry K."/>
            <person name="Chovatia M."/>
            <person name="Clum A."/>
            <person name="Daum C."/>
            <person name="Haridas S."/>
            <person name="He G."/>
            <person name="LaButti K."/>
            <person name="Lipzen A."/>
            <person name="Mondo S."/>
            <person name="Riley R."/>
            <person name="Salamov A."/>
            <person name="Simmons B.A."/>
            <person name="Magnuson J.K."/>
            <person name="Henrissat B."/>
            <person name="Mortensen U.H."/>
            <person name="Larsen T.O."/>
            <person name="Devries R.P."/>
            <person name="Grigoriev I.V."/>
            <person name="Machida M."/>
            <person name="Baker S.E."/>
            <person name="Andersen M.R."/>
        </authorList>
    </citation>
    <scope>NUCLEOTIDE SEQUENCE [LARGE SCALE GENOMIC DNA]</scope>
    <source>
        <strain evidence="1">CBS 121.62</strain>
    </source>
</reference>
<dbReference type="EMBL" id="ML734707">
    <property type="protein sequence ID" value="KAB8241006.1"/>
    <property type="molecule type" value="Genomic_DNA"/>
</dbReference>
<proteinExistence type="predicted"/>
<sequence>MWRSARCNTRILQRYCTSNNEIRMRNYEVPIAVMLGHPPYVVILPFSPVGLFWSTTDH</sequence>
<dbReference type="AlphaFoldDB" id="A0A5N6GF66"/>
<protein>
    <submittedName>
        <fullName evidence="1">Uncharacterized protein</fullName>
    </submittedName>
</protein>
<accession>A0A5N6GF66</accession>
<name>A0A5N6GF66_ASPFL</name>
<dbReference type="Proteomes" id="UP000325434">
    <property type="component" value="Unassembled WGS sequence"/>
</dbReference>
<evidence type="ECO:0000313" key="1">
    <source>
        <dbReference type="EMBL" id="KAB8241006.1"/>
    </source>
</evidence>